<organism evidence="1 2">
    <name type="scientific">Ornithinimicrobium cerasi</name>
    <dbReference type="NCBI Taxonomy" id="2248773"/>
    <lineage>
        <taxon>Bacteria</taxon>
        <taxon>Bacillati</taxon>
        <taxon>Actinomycetota</taxon>
        <taxon>Actinomycetes</taxon>
        <taxon>Micrococcales</taxon>
        <taxon>Ornithinimicrobiaceae</taxon>
        <taxon>Ornithinimicrobium</taxon>
    </lineage>
</organism>
<accession>A0A285VJX6</accession>
<evidence type="ECO:0000313" key="1">
    <source>
        <dbReference type="EMBL" id="SOC53496.1"/>
    </source>
</evidence>
<feature type="non-terminal residue" evidence="1">
    <location>
        <position position="108"/>
    </location>
</feature>
<dbReference type="Proteomes" id="UP000219688">
    <property type="component" value="Unassembled WGS sequence"/>
</dbReference>
<dbReference type="AlphaFoldDB" id="A0A285VJX6"/>
<protein>
    <submittedName>
        <fullName evidence="1">Uncharacterized protein</fullName>
    </submittedName>
</protein>
<sequence>MTVGWGGDVIRISYQELVRDGLPAARTPGEVVERGLREASREVLLAEVGARQSVLLQDRQLEGSLAGLSQLCASAARVRLRVACDVAGRGLHVGTGFTLVDWLAQRAP</sequence>
<name>A0A285VJX6_9MICO</name>
<reference evidence="2" key="1">
    <citation type="submission" date="2017-08" db="EMBL/GenBank/DDBJ databases">
        <authorList>
            <person name="Varghese N."/>
            <person name="Submissions S."/>
        </authorList>
    </citation>
    <scope>NUCLEOTIDE SEQUENCE [LARGE SCALE GENOMIC DNA]</scope>
    <source>
        <strain evidence="2">USBA17B2</strain>
    </source>
</reference>
<dbReference type="EMBL" id="OBQK01000002">
    <property type="protein sequence ID" value="SOC53496.1"/>
    <property type="molecule type" value="Genomic_DNA"/>
</dbReference>
<keyword evidence="2" id="KW-1185">Reference proteome</keyword>
<proteinExistence type="predicted"/>
<evidence type="ECO:0000313" key="2">
    <source>
        <dbReference type="Proteomes" id="UP000219688"/>
    </source>
</evidence>
<gene>
    <name evidence="1" type="ORF">SAMN05421879_1021</name>
</gene>